<keyword evidence="9 13" id="KW-0472">Membrane</keyword>
<keyword evidence="3 12" id="KW-0813">Transport</keyword>
<organism evidence="14 15">
    <name type="scientific">Chironomus riparius</name>
    <dbReference type="NCBI Taxonomy" id="315576"/>
    <lineage>
        <taxon>Eukaryota</taxon>
        <taxon>Metazoa</taxon>
        <taxon>Ecdysozoa</taxon>
        <taxon>Arthropoda</taxon>
        <taxon>Hexapoda</taxon>
        <taxon>Insecta</taxon>
        <taxon>Pterygota</taxon>
        <taxon>Neoptera</taxon>
        <taxon>Endopterygota</taxon>
        <taxon>Diptera</taxon>
        <taxon>Nematocera</taxon>
        <taxon>Chironomoidea</taxon>
        <taxon>Chironomidae</taxon>
        <taxon>Chironominae</taxon>
        <taxon>Chironomus</taxon>
    </lineage>
</organism>
<evidence type="ECO:0000256" key="12">
    <source>
        <dbReference type="RuleBase" id="RU000679"/>
    </source>
</evidence>
<dbReference type="PANTHER" id="PTHR11690">
    <property type="entry name" value="AMILORIDE-SENSITIVE SODIUM CHANNEL-RELATED"/>
    <property type="match status" value="1"/>
</dbReference>
<evidence type="ECO:0000256" key="5">
    <source>
        <dbReference type="ARBA" id="ARBA00022692"/>
    </source>
</evidence>
<keyword evidence="6 13" id="KW-1133">Transmembrane helix</keyword>
<dbReference type="EMBL" id="OU895880">
    <property type="protein sequence ID" value="CAG9811155.1"/>
    <property type="molecule type" value="Genomic_DNA"/>
</dbReference>
<comment type="subcellular location">
    <subcellularLocation>
        <location evidence="1">Membrane</location>
        <topology evidence="1">Multi-pass membrane protein</topology>
    </subcellularLocation>
</comment>
<feature type="transmembrane region" description="Helical" evidence="13">
    <location>
        <begin position="455"/>
        <end position="483"/>
    </location>
</feature>
<dbReference type="GO" id="GO:0015280">
    <property type="term" value="F:ligand-gated sodium channel activity"/>
    <property type="evidence" value="ECO:0007669"/>
    <property type="project" value="TreeGrafter"/>
</dbReference>
<keyword evidence="10 12" id="KW-0739">Sodium transport</keyword>
<keyword evidence="15" id="KW-1185">Reference proteome</keyword>
<dbReference type="Proteomes" id="UP001153620">
    <property type="component" value="Chromosome 4"/>
</dbReference>
<evidence type="ECO:0000256" key="10">
    <source>
        <dbReference type="ARBA" id="ARBA00023201"/>
    </source>
</evidence>
<dbReference type="AlphaFoldDB" id="A0A9N9S6N0"/>
<keyword evidence="5 12" id="KW-0812">Transmembrane</keyword>
<evidence type="ECO:0000256" key="4">
    <source>
        <dbReference type="ARBA" id="ARBA00022461"/>
    </source>
</evidence>
<feature type="transmembrane region" description="Helical" evidence="13">
    <location>
        <begin position="30"/>
        <end position="52"/>
    </location>
</feature>
<evidence type="ECO:0000313" key="14">
    <source>
        <dbReference type="EMBL" id="CAG9811155.1"/>
    </source>
</evidence>
<accession>A0A9N9S6N0</accession>
<dbReference type="Pfam" id="PF00858">
    <property type="entry name" value="ASC"/>
    <property type="match status" value="3"/>
</dbReference>
<keyword evidence="4 12" id="KW-0894">Sodium channel</keyword>
<evidence type="ECO:0000256" key="9">
    <source>
        <dbReference type="ARBA" id="ARBA00023136"/>
    </source>
</evidence>
<evidence type="ECO:0000256" key="7">
    <source>
        <dbReference type="ARBA" id="ARBA00023053"/>
    </source>
</evidence>
<dbReference type="Gene3D" id="1.10.287.820">
    <property type="entry name" value="Acid-sensing ion channel domain"/>
    <property type="match status" value="2"/>
</dbReference>
<feature type="transmembrane region" description="Helical" evidence="13">
    <location>
        <begin position="922"/>
        <end position="948"/>
    </location>
</feature>
<evidence type="ECO:0000256" key="11">
    <source>
        <dbReference type="ARBA" id="ARBA00023303"/>
    </source>
</evidence>
<evidence type="ECO:0000256" key="6">
    <source>
        <dbReference type="ARBA" id="ARBA00022989"/>
    </source>
</evidence>
<evidence type="ECO:0000256" key="2">
    <source>
        <dbReference type="ARBA" id="ARBA00007193"/>
    </source>
</evidence>
<protein>
    <submittedName>
        <fullName evidence="14">Uncharacterized protein</fullName>
    </submittedName>
</protein>
<name>A0A9N9S6N0_9DIPT</name>
<dbReference type="InterPro" id="IPR001873">
    <property type="entry name" value="ENaC"/>
</dbReference>
<evidence type="ECO:0000256" key="8">
    <source>
        <dbReference type="ARBA" id="ARBA00023065"/>
    </source>
</evidence>
<sequence>MKFDVQKYLETSTIHGLVYISKKFHAIERIFWIIVLLCSTIYTSDLIIEFVVKIIKSPIVSYLSDQSIGVSEINFPAVTFIQFFNQAIPVSEINFPAVTICPRMVSKFSVDHYEFDKKHRYENHNLEKIDLKRLQVIDILTNRKIFQKLNISVPTDNFFEVMNQFQKEFDPDTSSIVFYLIYEPQEYVTEVITKWGLCRTFNSAFSHDLLNFNKTSKDFHYEEANIYKRLKRFKHAHPSDELPRKVSTSKAGLWVGFGNNEENEESFELIHNDFDGYVVIFHDPFELPSKNSKTVNFNKQLQTKVLIDGQIMTIDESLYDYEPAERNCYLENEKVLKFFKIYTKNNCENECLTDFMLSRCGCVEFFMIRNSSTRICSANEQSCYKKAAEDFEEQKSSCECFEQCEYVKYEYEMQSFGLADTQTSQPFLHIGFQFQYRNSEFYSLGRKKQFTTVDFMAFVGGILGLFSGFSALSFIELIYWFTIRVIAEYRKRRVDPVVENQEDNSKISKIKGFISSYLNESSIHGMTYIAEFSRLSRTEESVPDSRVIAYDDSFKLLENIPFPAITIVPQFSFIGRVTEYLFMMTGRSFLYEDNFNETTRENYKRKVVRFYFCMEDFNAYRDGYQYSFVPYIFEVMKANSRLDWFREQYSSFNGKYQPDYAEVRTPRGMGFTFNMIDADEMFNFDHSEFNYTRNITTMPSNLQQLNKSHKYPLTFKKLDHAAFTFNLHRPDGEYWRCIKQSVLIHHPDFVPTFTARKDFISFEYGTSMDITVTPEITRIDKNIKKLKPQERECYLDGERSLKFFKKYSQKNCEIECLTMVTMQECGCVDIDQPFINSDQICLNISRSETTCLSKLQRDIYVSEDFSPEQNCSCLPLCNSISYNINYYTKHESGGNETTINVRMNMDDIVLFRRYQQFTFSDVVSYVGGLLGLFAGISMLSIVEFFYFFTIRLGVNLWRVLRGD</sequence>
<evidence type="ECO:0000256" key="3">
    <source>
        <dbReference type="ARBA" id="ARBA00022448"/>
    </source>
</evidence>
<keyword evidence="7" id="KW-0915">Sodium</keyword>
<dbReference type="OrthoDB" id="6502088at2759"/>
<gene>
    <name evidence="14" type="ORF">CHIRRI_LOCUS13965</name>
</gene>
<keyword evidence="8 12" id="KW-0406">Ion transport</keyword>
<evidence type="ECO:0000256" key="1">
    <source>
        <dbReference type="ARBA" id="ARBA00004141"/>
    </source>
</evidence>
<dbReference type="PANTHER" id="PTHR11690:SF288">
    <property type="entry name" value="AMILORIDE-SENSITIVE NA+ CHANNEL-RELATED"/>
    <property type="match status" value="1"/>
</dbReference>
<reference evidence="14" key="2">
    <citation type="submission" date="2022-10" db="EMBL/GenBank/DDBJ databases">
        <authorList>
            <consortium name="ENA_rothamsted_submissions"/>
            <consortium name="culmorum"/>
            <person name="King R."/>
        </authorList>
    </citation>
    <scope>NUCLEOTIDE SEQUENCE</scope>
</reference>
<dbReference type="Gene3D" id="1.10.287.770">
    <property type="entry name" value="YojJ-like"/>
    <property type="match status" value="2"/>
</dbReference>
<keyword evidence="11 12" id="KW-0407">Ion channel</keyword>
<proteinExistence type="inferred from homology"/>
<evidence type="ECO:0000256" key="13">
    <source>
        <dbReference type="SAM" id="Phobius"/>
    </source>
</evidence>
<evidence type="ECO:0000313" key="15">
    <source>
        <dbReference type="Proteomes" id="UP001153620"/>
    </source>
</evidence>
<dbReference type="GO" id="GO:0005886">
    <property type="term" value="C:plasma membrane"/>
    <property type="evidence" value="ECO:0007669"/>
    <property type="project" value="TreeGrafter"/>
</dbReference>
<comment type="similarity">
    <text evidence="2 12">Belongs to the amiloride-sensitive sodium channel (TC 1.A.6) family.</text>
</comment>
<reference evidence="14" key="1">
    <citation type="submission" date="2022-01" db="EMBL/GenBank/DDBJ databases">
        <authorList>
            <person name="King R."/>
        </authorList>
    </citation>
    <scope>NUCLEOTIDE SEQUENCE</scope>
</reference>